<sequence length="93" mass="10671">MLFHGHDESSTNREMIDWYKYKVETIKDAYDKGLKNCQMLAPSIQKDLTKACAEEVTAVIMDEIHGRSFSVLVDESRDVSIKVQMAMVLRVCE</sequence>
<dbReference type="PANTHER" id="PTHR45749">
    <property type="match status" value="1"/>
</dbReference>
<dbReference type="InterPro" id="IPR025398">
    <property type="entry name" value="DUF4371"/>
</dbReference>
<evidence type="ECO:0000259" key="1">
    <source>
        <dbReference type="Pfam" id="PF14291"/>
    </source>
</evidence>
<gene>
    <name evidence="2" type="ORF">C2845_PM05G23240</name>
</gene>
<comment type="caution">
    <text evidence="2">The sequence shown here is derived from an EMBL/GenBank/DDBJ whole genome shotgun (WGS) entry which is preliminary data.</text>
</comment>
<evidence type="ECO:0000313" key="3">
    <source>
        <dbReference type="Proteomes" id="UP000275267"/>
    </source>
</evidence>
<protein>
    <recommendedName>
        <fullName evidence="1">DUF4371 domain-containing protein</fullName>
    </recommendedName>
</protein>
<name>A0A3L6SWF6_PANMI</name>
<keyword evidence="3" id="KW-1185">Reference proteome</keyword>
<evidence type="ECO:0000313" key="2">
    <source>
        <dbReference type="EMBL" id="RLN28743.1"/>
    </source>
</evidence>
<dbReference type="EMBL" id="PQIB02000003">
    <property type="protein sequence ID" value="RLN28743.1"/>
    <property type="molecule type" value="Genomic_DNA"/>
</dbReference>
<dbReference type="AlphaFoldDB" id="A0A3L6SWF6"/>
<proteinExistence type="predicted"/>
<organism evidence="2 3">
    <name type="scientific">Panicum miliaceum</name>
    <name type="common">Proso millet</name>
    <name type="synonym">Broomcorn millet</name>
    <dbReference type="NCBI Taxonomy" id="4540"/>
    <lineage>
        <taxon>Eukaryota</taxon>
        <taxon>Viridiplantae</taxon>
        <taxon>Streptophyta</taxon>
        <taxon>Embryophyta</taxon>
        <taxon>Tracheophyta</taxon>
        <taxon>Spermatophyta</taxon>
        <taxon>Magnoliopsida</taxon>
        <taxon>Liliopsida</taxon>
        <taxon>Poales</taxon>
        <taxon>Poaceae</taxon>
        <taxon>PACMAD clade</taxon>
        <taxon>Panicoideae</taxon>
        <taxon>Panicodae</taxon>
        <taxon>Paniceae</taxon>
        <taxon>Panicinae</taxon>
        <taxon>Panicum</taxon>
        <taxon>Panicum sect. Panicum</taxon>
    </lineage>
</organism>
<dbReference type="Pfam" id="PF14291">
    <property type="entry name" value="DUF4371"/>
    <property type="match status" value="1"/>
</dbReference>
<accession>A0A3L6SWF6</accession>
<dbReference type="Proteomes" id="UP000275267">
    <property type="component" value="Unassembled WGS sequence"/>
</dbReference>
<dbReference type="STRING" id="4540.A0A3L6SWF6"/>
<dbReference type="PANTHER" id="PTHR45749:SF34">
    <property type="entry name" value="ZINC FINGER MYM-TYPE PROTEIN 1-LIKE"/>
    <property type="match status" value="1"/>
</dbReference>
<dbReference type="OrthoDB" id="672832at2759"/>
<reference evidence="3" key="1">
    <citation type="journal article" date="2019" name="Nat. Commun.">
        <title>The genome of broomcorn millet.</title>
        <authorList>
            <person name="Zou C."/>
            <person name="Miki D."/>
            <person name="Li D."/>
            <person name="Tang Q."/>
            <person name="Xiao L."/>
            <person name="Rajput S."/>
            <person name="Deng P."/>
            <person name="Jia W."/>
            <person name="Huang R."/>
            <person name="Zhang M."/>
            <person name="Sun Y."/>
            <person name="Hu J."/>
            <person name="Fu X."/>
            <person name="Schnable P.S."/>
            <person name="Li F."/>
            <person name="Zhang H."/>
            <person name="Feng B."/>
            <person name="Zhu X."/>
            <person name="Liu R."/>
            <person name="Schnable J.C."/>
            <person name="Zhu J.-K."/>
            <person name="Zhang H."/>
        </authorList>
    </citation>
    <scope>NUCLEOTIDE SEQUENCE [LARGE SCALE GENOMIC DNA]</scope>
</reference>
<feature type="domain" description="DUF4371" evidence="1">
    <location>
        <begin position="3"/>
        <end position="91"/>
    </location>
</feature>